<protein>
    <submittedName>
        <fullName evidence="1">Uncharacterized protein</fullName>
    </submittedName>
</protein>
<keyword evidence="2" id="KW-1185">Reference proteome</keyword>
<accession>A0ABT0HQZ0</accession>
<evidence type="ECO:0000313" key="2">
    <source>
        <dbReference type="Proteomes" id="UP001202180"/>
    </source>
</evidence>
<sequence>MKNKQWFIIITILAIYLLYRASKQDCLSCQQEVMRVVRSCPPVRGSYTTIYRKINCFCDTHDDWQKLSQVIKHLDYYRDRENKKYPENIIGTKTISCFDDALSIDVFDDENVYLLLEQDLSKEIYDGALKRFSTENFFHKSAPTFKEFNIGADNRKIIYNTIGVIVDYKLSYESLNRQVLNTFQQVIKHDSAYQKQFRKVEYRLFRKENNKHEVSMRYEDSGRRFYFDVF</sequence>
<dbReference type="Proteomes" id="UP001202180">
    <property type="component" value="Unassembled WGS sequence"/>
</dbReference>
<dbReference type="EMBL" id="JALPRF010000003">
    <property type="protein sequence ID" value="MCK8494595.1"/>
    <property type="molecule type" value="Genomic_DNA"/>
</dbReference>
<proteinExistence type="predicted"/>
<name>A0ABT0HQZ0_9BACT</name>
<gene>
    <name evidence="1" type="ORF">M0L20_22190</name>
</gene>
<reference evidence="1 2" key="1">
    <citation type="submission" date="2022-04" db="EMBL/GenBank/DDBJ databases">
        <title>Spirosoma sp. strain RP8 genome sequencing and assembly.</title>
        <authorList>
            <person name="Jung Y."/>
        </authorList>
    </citation>
    <scope>NUCLEOTIDE SEQUENCE [LARGE SCALE GENOMIC DNA]</scope>
    <source>
        <strain evidence="1 2">RP8</strain>
    </source>
</reference>
<comment type="caution">
    <text evidence="1">The sequence shown here is derived from an EMBL/GenBank/DDBJ whole genome shotgun (WGS) entry which is preliminary data.</text>
</comment>
<organism evidence="1 2">
    <name type="scientific">Spirosoma liriopis</name>
    <dbReference type="NCBI Taxonomy" id="2937440"/>
    <lineage>
        <taxon>Bacteria</taxon>
        <taxon>Pseudomonadati</taxon>
        <taxon>Bacteroidota</taxon>
        <taxon>Cytophagia</taxon>
        <taxon>Cytophagales</taxon>
        <taxon>Cytophagaceae</taxon>
        <taxon>Spirosoma</taxon>
    </lineage>
</organism>
<evidence type="ECO:0000313" key="1">
    <source>
        <dbReference type="EMBL" id="MCK8494595.1"/>
    </source>
</evidence>
<dbReference type="RefSeq" id="WP_248479102.1">
    <property type="nucleotide sequence ID" value="NZ_JALPRF010000003.1"/>
</dbReference>